<feature type="compositionally biased region" description="Basic residues" evidence="1">
    <location>
        <begin position="53"/>
        <end position="64"/>
    </location>
</feature>
<keyword evidence="3" id="KW-1185">Reference proteome</keyword>
<dbReference type="EMBL" id="ADVL01000776">
    <property type="protein sequence ID" value="EFH09534.1"/>
    <property type="molecule type" value="Genomic_DNA"/>
</dbReference>
<organism evidence="2 3">
    <name type="scientific">Pseudoroseomonas cervicalis ATCC 49957</name>
    <dbReference type="NCBI Taxonomy" id="525371"/>
    <lineage>
        <taxon>Bacteria</taxon>
        <taxon>Pseudomonadati</taxon>
        <taxon>Pseudomonadota</taxon>
        <taxon>Alphaproteobacteria</taxon>
        <taxon>Acetobacterales</taxon>
        <taxon>Roseomonadaceae</taxon>
        <taxon>Roseomonas</taxon>
    </lineage>
</organism>
<feature type="region of interest" description="Disordered" evidence="1">
    <location>
        <begin position="1"/>
        <end position="64"/>
    </location>
</feature>
<dbReference type="AlphaFoldDB" id="D5RT32"/>
<feature type="non-terminal residue" evidence="2">
    <location>
        <position position="1"/>
    </location>
</feature>
<dbReference type="HOGENOM" id="CLU_2855219_0_0_5"/>
<protein>
    <submittedName>
        <fullName evidence="2">Uncharacterized protein</fullName>
    </submittedName>
</protein>
<name>D5RT32_9PROT</name>
<comment type="caution">
    <text evidence="2">The sequence shown here is derived from an EMBL/GenBank/DDBJ whole genome shotgun (WGS) entry which is preliminary data.</text>
</comment>
<gene>
    <name evidence="2" type="ORF">HMPREF0731_4244</name>
</gene>
<reference evidence="2 3" key="1">
    <citation type="submission" date="2010-04" db="EMBL/GenBank/DDBJ databases">
        <authorList>
            <person name="Qin X."/>
            <person name="Bachman B."/>
            <person name="Battles P."/>
            <person name="Bell A."/>
            <person name="Bess C."/>
            <person name="Bickham C."/>
            <person name="Chaboub L."/>
            <person name="Chen D."/>
            <person name="Coyle M."/>
            <person name="Deiros D.R."/>
            <person name="Dinh H."/>
            <person name="Forbes L."/>
            <person name="Fowler G."/>
            <person name="Francisco L."/>
            <person name="Fu Q."/>
            <person name="Gubbala S."/>
            <person name="Hale W."/>
            <person name="Han Y."/>
            <person name="Hemphill L."/>
            <person name="Highlander S.K."/>
            <person name="Hirani K."/>
            <person name="Hogues M."/>
            <person name="Jackson L."/>
            <person name="Jakkamsetti A."/>
            <person name="Javaid M."/>
            <person name="Jiang H."/>
            <person name="Korchina V."/>
            <person name="Kovar C."/>
            <person name="Lara F."/>
            <person name="Lee S."/>
            <person name="Mata R."/>
            <person name="Mathew T."/>
            <person name="Moen C."/>
            <person name="Morales K."/>
            <person name="Munidasa M."/>
            <person name="Nazareth L."/>
            <person name="Ngo R."/>
            <person name="Nguyen L."/>
            <person name="Okwuonu G."/>
            <person name="Ongeri F."/>
            <person name="Patil S."/>
            <person name="Petrosino J."/>
            <person name="Pham C."/>
            <person name="Pham P."/>
            <person name="Pu L.-L."/>
            <person name="Puazo M."/>
            <person name="Raj R."/>
            <person name="Reid J."/>
            <person name="Rouhana J."/>
            <person name="Saada N."/>
            <person name="Shang Y."/>
            <person name="Simmons D."/>
            <person name="Thornton R."/>
            <person name="Warren J."/>
            <person name="Weissenberger G."/>
            <person name="Zhang J."/>
            <person name="Zhang L."/>
            <person name="Zhou C."/>
            <person name="Zhu D."/>
            <person name="Muzny D."/>
            <person name="Worley K."/>
            <person name="Gibbs R."/>
        </authorList>
    </citation>
    <scope>NUCLEOTIDE SEQUENCE [LARGE SCALE GENOMIC DNA]</scope>
    <source>
        <strain evidence="2 3">ATCC 49957</strain>
    </source>
</reference>
<sequence>PRRRHGHARPRAEGRVRGWPGHGDEACASVLGSGRTPRRRTGAEAGSGGLLPGRRRPANASKFH</sequence>
<evidence type="ECO:0000313" key="3">
    <source>
        <dbReference type="Proteomes" id="UP000005324"/>
    </source>
</evidence>
<dbReference type="Proteomes" id="UP000005324">
    <property type="component" value="Unassembled WGS sequence"/>
</dbReference>
<accession>D5RT32</accession>
<evidence type="ECO:0000313" key="2">
    <source>
        <dbReference type="EMBL" id="EFH09534.1"/>
    </source>
</evidence>
<proteinExistence type="predicted"/>
<evidence type="ECO:0000256" key="1">
    <source>
        <dbReference type="SAM" id="MobiDB-lite"/>
    </source>
</evidence>